<reference evidence="2" key="1">
    <citation type="submission" date="2023-06" db="EMBL/GenBank/DDBJ databases">
        <title>Genome-scale phylogeny and comparative genomics of the fungal order Sordariales.</title>
        <authorList>
            <consortium name="Lawrence Berkeley National Laboratory"/>
            <person name="Hensen N."/>
            <person name="Bonometti L."/>
            <person name="Westerberg I."/>
            <person name="Brannstrom I.O."/>
            <person name="Guillou S."/>
            <person name="Cros-Aarteil S."/>
            <person name="Calhoun S."/>
            <person name="Haridas S."/>
            <person name="Kuo A."/>
            <person name="Mondo S."/>
            <person name="Pangilinan J."/>
            <person name="Riley R."/>
            <person name="Labutti K."/>
            <person name="Andreopoulos B."/>
            <person name="Lipzen A."/>
            <person name="Chen C."/>
            <person name="Yanf M."/>
            <person name="Daum C."/>
            <person name="Ng V."/>
            <person name="Clum A."/>
            <person name="Steindorff A."/>
            <person name="Ohm R."/>
            <person name="Martin F."/>
            <person name="Silar P."/>
            <person name="Natvig D."/>
            <person name="Lalanne C."/>
            <person name="Gautier V."/>
            <person name="Ament-Velasquez S.L."/>
            <person name="Kruys A."/>
            <person name="Hutchinson M.I."/>
            <person name="Powell A.J."/>
            <person name="Barry K."/>
            <person name="Miller A.N."/>
            <person name="Grigoriev I.V."/>
            <person name="Debuchy R."/>
            <person name="Gladieux P."/>
            <person name="Thoren M.H."/>
            <person name="Johannesson H."/>
        </authorList>
    </citation>
    <scope>NUCLEOTIDE SEQUENCE</scope>
    <source>
        <strain evidence="2">SMH2532-1</strain>
    </source>
</reference>
<proteinExistence type="predicted"/>
<keyword evidence="3" id="KW-1185">Reference proteome</keyword>
<dbReference type="EMBL" id="JAULSV010000006">
    <property type="protein sequence ID" value="KAK0641715.1"/>
    <property type="molecule type" value="Genomic_DNA"/>
</dbReference>
<evidence type="ECO:0000313" key="2">
    <source>
        <dbReference type="EMBL" id="KAK0641715.1"/>
    </source>
</evidence>
<evidence type="ECO:0000313" key="3">
    <source>
        <dbReference type="Proteomes" id="UP001174936"/>
    </source>
</evidence>
<feature type="region of interest" description="Disordered" evidence="1">
    <location>
        <begin position="227"/>
        <end position="281"/>
    </location>
</feature>
<feature type="region of interest" description="Disordered" evidence="1">
    <location>
        <begin position="1"/>
        <end position="24"/>
    </location>
</feature>
<sequence>MTVSRQAAWGEPQRTYERPGNQARRAAREWQAGDIAFLKHSDAFTEGEVRVLLEPKKGDREGYLPQKATGHPVIILERLSAQSTHVLITPVSAYSSSADNNYCPPWQQWAHRHKYPDYFRSFEGCERYDPVVPHLRLLPGQRMPKPKTSWVYAQSIFCVPLSVIGHFTKSPVLPCLRMCPDSLNDLISFMKTELRSSRYRDSLKLLQDKEPASSGLGRFNPVREATWRTVEPRSQQLVPSRPAVPAPAWRSQTRPNPPPSSPSSQQVPATGWVTPTRTTPPAAAATTANLNNSNTSGPAWTLPAPAVVKKSWAQTVAKTAQPKPANPITTTNSNNWQQQQWTMTEVSW</sequence>
<evidence type="ECO:0000256" key="1">
    <source>
        <dbReference type="SAM" id="MobiDB-lite"/>
    </source>
</evidence>
<organism evidence="2 3">
    <name type="scientific">Cercophora newfieldiana</name>
    <dbReference type="NCBI Taxonomy" id="92897"/>
    <lineage>
        <taxon>Eukaryota</taxon>
        <taxon>Fungi</taxon>
        <taxon>Dikarya</taxon>
        <taxon>Ascomycota</taxon>
        <taxon>Pezizomycotina</taxon>
        <taxon>Sordariomycetes</taxon>
        <taxon>Sordariomycetidae</taxon>
        <taxon>Sordariales</taxon>
        <taxon>Lasiosphaeriaceae</taxon>
        <taxon>Cercophora</taxon>
    </lineage>
</organism>
<dbReference type="Proteomes" id="UP001174936">
    <property type="component" value="Unassembled WGS sequence"/>
</dbReference>
<protein>
    <submittedName>
        <fullName evidence="2">Uncharacterized protein</fullName>
    </submittedName>
</protein>
<name>A0AA39XZ90_9PEZI</name>
<gene>
    <name evidence="2" type="ORF">B0T16DRAFT_516132</name>
</gene>
<accession>A0AA39XZ90</accession>
<dbReference type="AlphaFoldDB" id="A0AA39XZ90"/>
<comment type="caution">
    <text evidence="2">The sequence shown here is derived from an EMBL/GenBank/DDBJ whole genome shotgun (WGS) entry which is preliminary data.</text>
</comment>